<feature type="domain" description="ABC transporter" evidence="3">
    <location>
        <begin position="3"/>
        <end position="235"/>
    </location>
</feature>
<proteinExistence type="predicted"/>
<dbReference type="InterPro" id="IPR003593">
    <property type="entry name" value="AAA+_ATPase"/>
</dbReference>
<dbReference type="RefSeq" id="WP_375353254.1">
    <property type="nucleotide sequence ID" value="NZ_JBHHMI010000002.1"/>
</dbReference>
<dbReference type="Pfam" id="PF00005">
    <property type="entry name" value="ABC_tran"/>
    <property type="match status" value="1"/>
</dbReference>
<evidence type="ECO:0000256" key="1">
    <source>
        <dbReference type="ARBA" id="ARBA00022741"/>
    </source>
</evidence>
<dbReference type="PANTHER" id="PTHR42794:SF2">
    <property type="entry name" value="ABC TRANSPORTER ATP-BINDING PROTEIN"/>
    <property type="match status" value="1"/>
</dbReference>
<accession>A0ABV5ANG9</accession>
<dbReference type="PROSITE" id="PS50893">
    <property type="entry name" value="ABC_TRANSPORTER_2"/>
    <property type="match status" value="1"/>
</dbReference>
<organism evidence="4 5">
    <name type="scientific">Paenibacillus enshidis</name>
    <dbReference type="NCBI Taxonomy" id="1458439"/>
    <lineage>
        <taxon>Bacteria</taxon>
        <taxon>Bacillati</taxon>
        <taxon>Bacillota</taxon>
        <taxon>Bacilli</taxon>
        <taxon>Bacillales</taxon>
        <taxon>Paenibacillaceae</taxon>
        <taxon>Paenibacillus</taxon>
    </lineage>
</organism>
<name>A0ABV5ANG9_9BACL</name>
<protein>
    <submittedName>
        <fullName evidence="4">ABC transporter ATP-binding protein</fullName>
    </submittedName>
</protein>
<evidence type="ECO:0000256" key="2">
    <source>
        <dbReference type="ARBA" id="ARBA00022840"/>
    </source>
</evidence>
<dbReference type="Gene3D" id="3.40.50.300">
    <property type="entry name" value="P-loop containing nucleotide triphosphate hydrolases"/>
    <property type="match status" value="1"/>
</dbReference>
<evidence type="ECO:0000313" key="4">
    <source>
        <dbReference type="EMBL" id="MFB5265728.1"/>
    </source>
</evidence>
<sequence>MNVSVEGVSYSVQDKQLIDSILLHVRKGELVGLIGPNGSGKSTLLKNIYRVLQPDSGRISIDGQNLHSISHRETARQIAVVSQEAPVAFDFSVKDMVLMGRNPHKKWYQPDSGEDLRLVEQALERVGLLQDVGRSFSTLSGGEKQRVLIARALAQQARFLILDEPTNHLDIKHQLQIMDLVKGLKITSLAALHDLNIAACYCDRLVVMKDGKVIVAGTPEEILKPELLFTIFEVATEVVRHPITGKPSITFLPEMSGMENISPNDWTSGGSHD</sequence>
<dbReference type="SUPFAM" id="SSF52540">
    <property type="entry name" value="P-loop containing nucleoside triphosphate hydrolases"/>
    <property type="match status" value="1"/>
</dbReference>
<dbReference type="PANTHER" id="PTHR42794">
    <property type="entry name" value="HEMIN IMPORT ATP-BINDING PROTEIN HMUV"/>
    <property type="match status" value="1"/>
</dbReference>
<keyword evidence="1" id="KW-0547">Nucleotide-binding</keyword>
<dbReference type="PROSITE" id="PS00211">
    <property type="entry name" value="ABC_TRANSPORTER_1"/>
    <property type="match status" value="1"/>
</dbReference>
<gene>
    <name evidence="4" type="ORF">ACE41H_02865</name>
</gene>
<keyword evidence="5" id="KW-1185">Reference proteome</keyword>
<dbReference type="EMBL" id="JBHHMI010000002">
    <property type="protein sequence ID" value="MFB5265728.1"/>
    <property type="molecule type" value="Genomic_DNA"/>
</dbReference>
<dbReference type="CDD" id="cd03214">
    <property type="entry name" value="ABC_Iron-Siderophores_B12_Hemin"/>
    <property type="match status" value="1"/>
</dbReference>
<evidence type="ECO:0000313" key="5">
    <source>
        <dbReference type="Proteomes" id="UP001580346"/>
    </source>
</evidence>
<keyword evidence="2 4" id="KW-0067">ATP-binding</keyword>
<evidence type="ECO:0000259" key="3">
    <source>
        <dbReference type="PROSITE" id="PS50893"/>
    </source>
</evidence>
<reference evidence="4 5" key="1">
    <citation type="submission" date="2024-09" db="EMBL/GenBank/DDBJ databases">
        <title>Paenibacillus zeirhizospherea sp. nov., isolated from surface of the maize (Zea mays) roots in a horticulture field, Hungary.</title>
        <authorList>
            <person name="Marton D."/>
            <person name="Farkas M."/>
            <person name="Bedics A."/>
            <person name="Toth E."/>
            <person name="Tancsics A."/>
            <person name="Boka K."/>
            <person name="Maroti G."/>
            <person name="Kriszt B."/>
            <person name="Cserhati M."/>
        </authorList>
    </citation>
    <scope>NUCLEOTIDE SEQUENCE [LARGE SCALE GENOMIC DNA]</scope>
    <source>
        <strain evidence="4 5">KCTC 33519</strain>
    </source>
</reference>
<dbReference type="SMART" id="SM00382">
    <property type="entry name" value="AAA"/>
    <property type="match status" value="1"/>
</dbReference>
<dbReference type="InterPro" id="IPR003439">
    <property type="entry name" value="ABC_transporter-like_ATP-bd"/>
</dbReference>
<dbReference type="InterPro" id="IPR017871">
    <property type="entry name" value="ABC_transporter-like_CS"/>
</dbReference>
<dbReference type="GO" id="GO:0005524">
    <property type="term" value="F:ATP binding"/>
    <property type="evidence" value="ECO:0007669"/>
    <property type="project" value="UniProtKB-KW"/>
</dbReference>
<comment type="caution">
    <text evidence="4">The sequence shown here is derived from an EMBL/GenBank/DDBJ whole genome shotgun (WGS) entry which is preliminary data.</text>
</comment>
<dbReference type="Proteomes" id="UP001580346">
    <property type="component" value="Unassembled WGS sequence"/>
</dbReference>
<dbReference type="InterPro" id="IPR027417">
    <property type="entry name" value="P-loop_NTPase"/>
</dbReference>